<accession>A0A7L8K9V7</accession>
<dbReference type="EMBL" id="MN626604">
    <property type="protein sequence ID" value="QOE89643.1"/>
    <property type="molecule type" value="Genomic_DNA"/>
</dbReference>
<evidence type="ECO:0000313" key="2">
    <source>
        <dbReference type="EMBL" id="QOE89643.1"/>
    </source>
</evidence>
<geneLocation type="plasmid" evidence="2">
    <name>pRts1</name>
</geneLocation>
<gene>
    <name evidence="2" type="primary">pRts1_3</name>
</gene>
<sequence length="39" mass="4471">MLKQKKRGQNRGISDEFPLSGHLLRGKMKDKSSSTVPWE</sequence>
<reference evidence="2" key="1">
    <citation type="journal article" date="2020" name="Commun. Biol.">
        <title>Highly efficient gene transfer in the mouse gut microbiota is enabled by the Incl2 conjugative plasmid TP114.</title>
        <authorList>
            <person name="Neil K."/>
            <person name="Allard N."/>
            <person name="Grenier F."/>
            <person name="Burrus V."/>
            <person name="Rodrigue S."/>
        </authorList>
    </citation>
    <scope>NUCLEOTIDE SEQUENCE</scope>
    <source>
        <strain evidence="2">BM21</strain>
    </source>
</reference>
<feature type="region of interest" description="Disordered" evidence="1">
    <location>
        <begin position="1"/>
        <end position="39"/>
    </location>
</feature>
<evidence type="ECO:0000256" key="1">
    <source>
        <dbReference type="SAM" id="MobiDB-lite"/>
    </source>
</evidence>
<dbReference type="AlphaFoldDB" id="A0A7L8K9V7"/>
<keyword evidence="2" id="KW-0614">Plasmid</keyword>
<organism evidence="2">
    <name type="scientific">Escherichia coli</name>
    <dbReference type="NCBI Taxonomy" id="562"/>
    <lineage>
        <taxon>Bacteria</taxon>
        <taxon>Pseudomonadati</taxon>
        <taxon>Pseudomonadota</taxon>
        <taxon>Gammaproteobacteria</taxon>
        <taxon>Enterobacterales</taxon>
        <taxon>Enterobacteriaceae</taxon>
        <taxon>Escherichia</taxon>
    </lineage>
</organism>
<proteinExistence type="predicted"/>
<protein>
    <submittedName>
        <fullName evidence="2">Uncharacterized protein</fullName>
    </submittedName>
</protein>
<name>A0A7L8K9V7_ECOLX</name>